<evidence type="ECO:0000313" key="5">
    <source>
        <dbReference type="EMBL" id="CAJ1952465.1"/>
    </source>
</evidence>
<dbReference type="Pfam" id="PF00197">
    <property type="entry name" value="Kunitz_legume"/>
    <property type="match status" value="1"/>
</dbReference>
<evidence type="ECO:0000256" key="3">
    <source>
        <dbReference type="ARBA" id="ARBA00023157"/>
    </source>
</evidence>
<proteinExistence type="predicted"/>
<keyword evidence="2" id="KW-0722">Serine protease inhibitor</keyword>
<dbReference type="Proteomes" id="UP001189624">
    <property type="component" value="Chromosome 4"/>
</dbReference>
<keyword evidence="3" id="KW-1015">Disulfide bond</keyword>
<dbReference type="AlphaFoldDB" id="A0AA86SD19"/>
<keyword evidence="6" id="KW-1185">Reference proteome</keyword>
<evidence type="ECO:0000256" key="1">
    <source>
        <dbReference type="ARBA" id="ARBA00022690"/>
    </source>
</evidence>
<sequence length="221" mass="24445">MAIDPTSEASAICNVRRGTHNKSATEQTPMSLIQNKTGSNSKFETKLDPDGQSTLEDSNQRRRAKWWSILEAGKGRKNTTCPVTVLQDLNEAVRGQALKFTVRGGSSPGIFIDTPLDVAFVDKPACASSPKWVVVSDNFPGKWVGIGNANDHPGKQVIDGAFKIQKYSLIEGYKLVFCPTVAATRPCFNIGRREDRYGNRLILINETRSYFIFEVAFDKVN</sequence>
<dbReference type="Gramene" id="rna-AYBTSS11_LOCUS15309">
    <property type="protein sequence ID" value="CAJ1952465.1"/>
    <property type="gene ID" value="gene-AYBTSS11_LOCUS15309"/>
</dbReference>
<organism evidence="5 6">
    <name type="scientific">Sphenostylis stenocarpa</name>
    <dbReference type="NCBI Taxonomy" id="92480"/>
    <lineage>
        <taxon>Eukaryota</taxon>
        <taxon>Viridiplantae</taxon>
        <taxon>Streptophyta</taxon>
        <taxon>Embryophyta</taxon>
        <taxon>Tracheophyta</taxon>
        <taxon>Spermatophyta</taxon>
        <taxon>Magnoliopsida</taxon>
        <taxon>eudicotyledons</taxon>
        <taxon>Gunneridae</taxon>
        <taxon>Pentapetalae</taxon>
        <taxon>rosids</taxon>
        <taxon>fabids</taxon>
        <taxon>Fabales</taxon>
        <taxon>Fabaceae</taxon>
        <taxon>Papilionoideae</taxon>
        <taxon>50 kb inversion clade</taxon>
        <taxon>NPAAA clade</taxon>
        <taxon>indigoferoid/millettioid clade</taxon>
        <taxon>Phaseoleae</taxon>
        <taxon>Sphenostylis</taxon>
    </lineage>
</organism>
<evidence type="ECO:0000313" key="6">
    <source>
        <dbReference type="Proteomes" id="UP001189624"/>
    </source>
</evidence>
<dbReference type="InterPro" id="IPR002160">
    <property type="entry name" value="Prot_inh_Kunz-lg"/>
</dbReference>
<dbReference type="GO" id="GO:0004867">
    <property type="term" value="F:serine-type endopeptidase inhibitor activity"/>
    <property type="evidence" value="ECO:0007669"/>
    <property type="project" value="UniProtKB-KW"/>
</dbReference>
<gene>
    <name evidence="5" type="ORF">AYBTSS11_LOCUS15309</name>
</gene>
<dbReference type="SMART" id="SM00452">
    <property type="entry name" value="STI"/>
    <property type="match status" value="1"/>
</dbReference>
<protein>
    <submittedName>
        <fullName evidence="5">Uncharacterized protein</fullName>
    </submittedName>
</protein>
<dbReference type="Gene3D" id="2.80.10.50">
    <property type="match status" value="1"/>
</dbReference>
<dbReference type="SUPFAM" id="SSF50386">
    <property type="entry name" value="STI-like"/>
    <property type="match status" value="1"/>
</dbReference>
<dbReference type="InterPro" id="IPR011065">
    <property type="entry name" value="Kunitz_inhibitor_STI-like_sf"/>
</dbReference>
<feature type="region of interest" description="Disordered" evidence="4">
    <location>
        <begin position="34"/>
        <end position="60"/>
    </location>
</feature>
<name>A0AA86SD19_9FABA</name>
<reference evidence="5" key="1">
    <citation type="submission" date="2023-10" db="EMBL/GenBank/DDBJ databases">
        <authorList>
            <person name="Domelevo Entfellner J.-B."/>
        </authorList>
    </citation>
    <scope>NUCLEOTIDE SEQUENCE</scope>
</reference>
<accession>A0AA86SD19</accession>
<evidence type="ECO:0000256" key="4">
    <source>
        <dbReference type="SAM" id="MobiDB-lite"/>
    </source>
</evidence>
<dbReference type="EMBL" id="OY731401">
    <property type="protein sequence ID" value="CAJ1952465.1"/>
    <property type="molecule type" value="Genomic_DNA"/>
</dbReference>
<dbReference type="PANTHER" id="PTHR33107:SF21">
    <property type="entry name" value="KUNITZ FAMILY TRYPSIN AND PROTEASE INHIBITOR PROTEIN"/>
    <property type="match status" value="1"/>
</dbReference>
<keyword evidence="1" id="KW-0646">Protease inhibitor</keyword>
<evidence type="ECO:0000256" key="2">
    <source>
        <dbReference type="ARBA" id="ARBA00022900"/>
    </source>
</evidence>
<dbReference type="PANTHER" id="PTHR33107">
    <property type="entry name" value="KUNITZ TRYPSIN INHIBITOR 2"/>
    <property type="match status" value="1"/>
</dbReference>